<dbReference type="EMBL" id="AWGJ01000007">
    <property type="protein sequence ID" value="ODN77393.1"/>
    <property type="molecule type" value="Genomic_DNA"/>
</dbReference>
<keyword evidence="3" id="KW-1185">Reference proteome</keyword>
<accession>A0A1E3HM14</accession>
<feature type="region of interest" description="Disordered" evidence="1">
    <location>
        <begin position="93"/>
        <end position="112"/>
    </location>
</feature>
<comment type="caution">
    <text evidence="2">The sequence shown here is derived from an EMBL/GenBank/DDBJ whole genome shotgun (WGS) entry which is preliminary data.</text>
</comment>
<evidence type="ECO:0000313" key="3">
    <source>
        <dbReference type="Proteomes" id="UP000094065"/>
    </source>
</evidence>
<dbReference type="RefSeq" id="XP_018992629.1">
    <property type="nucleotide sequence ID" value="XM_019138686.1"/>
</dbReference>
<dbReference type="Proteomes" id="UP000094065">
    <property type="component" value="Unassembled WGS sequence"/>
</dbReference>
<reference evidence="2 3" key="1">
    <citation type="submission" date="2016-06" db="EMBL/GenBank/DDBJ databases">
        <title>Evolution of pathogenesis and genome organization in the Tremellales.</title>
        <authorList>
            <person name="Cuomo C."/>
            <person name="Litvintseva A."/>
            <person name="Heitman J."/>
            <person name="Chen Y."/>
            <person name="Sun S."/>
            <person name="Springer D."/>
            <person name="Dromer F."/>
            <person name="Young S."/>
            <person name="Zeng Q."/>
            <person name="Chapman S."/>
            <person name="Gujja S."/>
            <person name="Saif S."/>
            <person name="Birren B."/>
        </authorList>
    </citation>
    <scope>NUCLEOTIDE SEQUENCE [LARGE SCALE GENOMIC DNA]</scope>
    <source>
        <strain evidence="2 3">CBS 6039</strain>
    </source>
</reference>
<gene>
    <name evidence="2" type="ORF">L202_04576</name>
</gene>
<dbReference type="GeneID" id="30155885"/>
<dbReference type="AlphaFoldDB" id="A0A1E3HM14"/>
<evidence type="ECO:0000313" key="2">
    <source>
        <dbReference type="EMBL" id="ODN77393.1"/>
    </source>
</evidence>
<dbReference type="EMBL" id="AWGJ01000007">
    <property type="protein sequence ID" value="ODN77392.1"/>
    <property type="molecule type" value="Genomic_DNA"/>
</dbReference>
<dbReference type="RefSeq" id="XP_018992628.1">
    <property type="nucleotide sequence ID" value="XM_019138685.1"/>
</dbReference>
<name>A0A1E3HM14_9TREE</name>
<protein>
    <submittedName>
        <fullName evidence="2">Uncharacterized protein</fullName>
    </submittedName>
</protein>
<proteinExistence type="predicted"/>
<sequence>MICRRQSRSSTMEGSKQLKRDWYAPIASVAGKSGRGFKDGKLQMSEEEWEGFISNNKRYKKLKEQPFHHFDAMKYILDNHIATGNLAGPIHSRLSNRSVSPDAPSSVPHSSFLQLNKGASGEAERLEKGAGDVLKRYDSRGCTSWRRNGGRAAL</sequence>
<evidence type="ECO:0000256" key="1">
    <source>
        <dbReference type="SAM" id="MobiDB-lite"/>
    </source>
</evidence>
<organism evidence="2 3">
    <name type="scientific">Cryptococcus amylolentus CBS 6039</name>
    <dbReference type="NCBI Taxonomy" id="1295533"/>
    <lineage>
        <taxon>Eukaryota</taxon>
        <taxon>Fungi</taxon>
        <taxon>Dikarya</taxon>
        <taxon>Basidiomycota</taxon>
        <taxon>Agaricomycotina</taxon>
        <taxon>Tremellomycetes</taxon>
        <taxon>Tremellales</taxon>
        <taxon>Cryptococcaceae</taxon>
        <taxon>Cryptococcus</taxon>
    </lineage>
</organism>
<dbReference type="OrthoDB" id="10489200at2759"/>